<dbReference type="EMBL" id="QQWO01000009">
    <property type="protein sequence ID" value="RSV02675.1"/>
    <property type="molecule type" value="Genomic_DNA"/>
</dbReference>
<dbReference type="Gene3D" id="3.40.50.2300">
    <property type="match status" value="1"/>
</dbReference>
<keyword evidence="1" id="KW-0597">Phosphoprotein</keyword>
<dbReference type="AlphaFoldDB" id="A0A1L6JC15"/>
<reference evidence="6" key="2">
    <citation type="submission" date="2016-12" db="EMBL/GenBank/DDBJ databases">
        <title>Whole genome sequencing of Sphingomonas sp. ABOJV.</title>
        <authorList>
            <person name="Conlan S."/>
            <person name="Thomas P.J."/>
            <person name="Mullikin J."/>
            <person name="Palmore T.N."/>
            <person name="Frank K.M."/>
            <person name="Segre J.A."/>
        </authorList>
    </citation>
    <scope>NUCLEOTIDE SEQUENCE [LARGE SCALE GENOMIC DNA]</scope>
    <source>
        <strain evidence="6">ABOJV</strain>
    </source>
</reference>
<organism evidence="3 6">
    <name type="scientific">Sphingomonas koreensis</name>
    <dbReference type="NCBI Taxonomy" id="93064"/>
    <lineage>
        <taxon>Bacteria</taxon>
        <taxon>Pseudomonadati</taxon>
        <taxon>Pseudomonadota</taxon>
        <taxon>Alphaproteobacteria</taxon>
        <taxon>Sphingomonadales</taxon>
        <taxon>Sphingomonadaceae</taxon>
        <taxon>Sphingomonas</taxon>
    </lineage>
</organism>
<dbReference type="RefSeq" id="WP_066575260.1">
    <property type="nucleotide sequence ID" value="NZ_CP018820.1"/>
</dbReference>
<dbReference type="EMBL" id="QQYZ01000001">
    <property type="protein sequence ID" value="RSY90621.1"/>
    <property type="molecule type" value="Genomic_DNA"/>
</dbReference>
<dbReference type="Proteomes" id="UP000286681">
    <property type="component" value="Unassembled WGS sequence"/>
</dbReference>
<dbReference type="GO" id="GO:0000160">
    <property type="term" value="P:phosphorelay signal transduction system"/>
    <property type="evidence" value="ECO:0007669"/>
    <property type="project" value="InterPro"/>
</dbReference>
<reference evidence="3" key="1">
    <citation type="submission" date="2016-12" db="EMBL/GenBank/DDBJ databases">
        <title>Whole genome sequencing of Sphingomonas koreensis.</title>
        <authorList>
            <person name="Conlan S."/>
            <person name="Thomas P.J."/>
            <person name="Mullikin J."/>
            <person name="Palmore T.N."/>
            <person name="Frank K.M."/>
            <person name="Segre J.A."/>
        </authorList>
    </citation>
    <scope>NUCLEOTIDE SEQUENCE</scope>
    <source>
        <strain evidence="3">ABOJV</strain>
    </source>
</reference>
<dbReference type="PROSITE" id="PS50110">
    <property type="entry name" value="RESPONSE_REGULATORY"/>
    <property type="match status" value="1"/>
</dbReference>
<dbReference type="EMBL" id="CP018820">
    <property type="protein sequence ID" value="APR53468.1"/>
    <property type="molecule type" value="Genomic_DNA"/>
</dbReference>
<evidence type="ECO:0000313" key="5">
    <source>
        <dbReference type="EMBL" id="RSY90621.1"/>
    </source>
</evidence>
<feature type="domain" description="Response regulatory" evidence="2">
    <location>
        <begin position="6"/>
        <end position="116"/>
    </location>
</feature>
<dbReference type="InterPro" id="IPR001789">
    <property type="entry name" value="Sig_transdc_resp-reg_receiver"/>
</dbReference>
<evidence type="ECO:0000313" key="6">
    <source>
        <dbReference type="Proteomes" id="UP000185161"/>
    </source>
</evidence>
<sequence>MTVHTRILVVEDEPLIAMMLEDYLDILGRQVAGVADSVSTALPLVAAGGIDAAIVDVNLNGGEKCWPVADALAAAGVPFVVATGGGDDMIVEGHKHRPILAKPFTMDAIEQALAGL</sequence>
<proteinExistence type="predicted"/>
<dbReference type="Proteomes" id="UP000185161">
    <property type="component" value="Chromosome"/>
</dbReference>
<dbReference type="OrthoDB" id="582170at2"/>
<evidence type="ECO:0000313" key="7">
    <source>
        <dbReference type="Proteomes" id="UP000286681"/>
    </source>
</evidence>
<evidence type="ECO:0000313" key="3">
    <source>
        <dbReference type="EMBL" id="APR53468.1"/>
    </source>
</evidence>
<dbReference type="GeneID" id="44133763"/>
<dbReference type="KEGG" id="skr:BRX40_14435"/>
<dbReference type="Pfam" id="PF00072">
    <property type="entry name" value="Response_reg"/>
    <property type="match status" value="1"/>
</dbReference>
<dbReference type="SUPFAM" id="SSF52172">
    <property type="entry name" value="CheY-like"/>
    <property type="match status" value="1"/>
</dbReference>
<dbReference type="InterPro" id="IPR011006">
    <property type="entry name" value="CheY-like_superfamily"/>
</dbReference>
<dbReference type="STRING" id="93064.BRX40_14435"/>
<name>A0A1L6JC15_9SPHN</name>
<evidence type="ECO:0000313" key="8">
    <source>
        <dbReference type="Proteomes" id="UP000287746"/>
    </source>
</evidence>
<evidence type="ECO:0000259" key="2">
    <source>
        <dbReference type="PROSITE" id="PS50110"/>
    </source>
</evidence>
<protein>
    <submittedName>
        <fullName evidence="4">Response regulator</fullName>
    </submittedName>
    <submittedName>
        <fullName evidence="3">Transcriptional regulator</fullName>
    </submittedName>
</protein>
<keyword evidence="6" id="KW-1185">Reference proteome</keyword>
<reference evidence="7 8" key="3">
    <citation type="submission" date="2018-07" db="EMBL/GenBank/DDBJ databases">
        <title>Genomic and Epidemiologic Investigation of an Indolent Hospital Outbreak.</title>
        <authorList>
            <person name="Johnson R.C."/>
            <person name="Deming C."/>
            <person name="Conlan S."/>
            <person name="Zellmer C.J."/>
            <person name="Michelin A.V."/>
            <person name="Lee-Lin S."/>
            <person name="Thomas P.J."/>
            <person name="Park M."/>
            <person name="Weingarten R.A."/>
            <person name="Less J."/>
            <person name="Dekker J.P."/>
            <person name="Frank K.M."/>
            <person name="Musser K.A."/>
            <person name="Mcquiston J.R."/>
            <person name="Henderson D.K."/>
            <person name="Lau A.F."/>
            <person name="Palmore T.N."/>
            <person name="Segre J.A."/>
        </authorList>
    </citation>
    <scope>NUCLEOTIDE SEQUENCE [LARGE SCALE GENOMIC DNA]</scope>
    <source>
        <strain evidence="5 8">SK-CDC1_0717</strain>
        <strain evidence="4 7">SK-NIH.Env10_0317</strain>
    </source>
</reference>
<evidence type="ECO:0000313" key="4">
    <source>
        <dbReference type="EMBL" id="RSV02675.1"/>
    </source>
</evidence>
<accession>A0A1L6JC15</accession>
<dbReference type="SMART" id="SM00448">
    <property type="entry name" value="REC"/>
    <property type="match status" value="1"/>
</dbReference>
<gene>
    <name evidence="3" type="ORF">BRX40_14435</name>
    <name evidence="4" type="ORF">CA257_12340</name>
    <name evidence="5" type="ORF">DAH66_01205</name>
</gene>
<evidence type="ECO:0000256" key="1">
    <source>
        <dbReference type="PROSITE-ProRule" id="PRU00169"/>
    </source>
</evidence>
<dbReference type="Proteomes" id="UP000287746">
    <property type="component" value="Unassembled WGS sequence"/>
</dbReference>
<feature type="modified residue" description="4-aspartylphosphate" evidence="1">
    <location>
        <position position="56"/>
    </location>
</feature>